<sequence>MAADQFVYLHGQPGSPVELTLARPDGWTAAATLFAPDRALDRPDLALEPYLDHLAASILRRYPEGPIRLVGFSLGGYVATEIALRLAERGRGDDLNLDLISTAAPLGYGDFLPHMAGGRVFALARAQPWLFNLMTRVQGGLAALAPKTLFGQIFAGAAGADAELALDPAFQASLQRIIAHSLAKGARGYRRDIGGYVVQTPELLVTLRAPITLWCGEADTWAPSGMSHAIAEARPESRRVRSIPGHSHYSTLTVALPEIFRDLA</sequence>
<evidence type="ECO:0000313" key="3">
    <source>
        <dbReference type="Proteomes" id="UP000056905"/>
    </source>
</evidence>
<dbReference type="Proteomes" id="UP000056905">
    <property type="component" value="Chromosome"/>
</dbReference>
<keyword evidence="3" id="KW-1185">Reference proteome</keyword>
<evidence type="ECO:0000259" key="1">
    <source>
        <dbReference type="Pfam" id="PF00975"/>
    </source>
</evidence>
<dbReference type="AlphaFoldDB" id="A0A0P0P284"/>
<proteinExistence type="predicted"/>
<dbReference type="STRING" id="69395.AQ619_14690"/>
<dbReference type="EMBL" id="CP013002">
    <property type="protein sequence ID" value="ALL14493.1"/>
    <property type="molecule type" value="Genomic_DNA"/>
</dbReference>
<dbReference type="InterPro" id="IPR029058">
    <property type="entry name" value="AB_hydrolase_fold"/>
</dbReference>
<dbReference type="SUPFAM" id="SSF53474">
    <property type="entry name" value="alpha/beta-Hydrolases"/>
    <property type="match status" value="1"/>
</dbReference>
<dbReference type="Gene3D" id="3.40.50.1820">
    <property type="entry name" value="alpha/beta hydrolase"/>
    <property type="match status" value="1"/>
</dbReference>
<reference evidence="2 3" key="1">
    <citation type="submission" date="2015-10" db="EMBL/GenBank/DDBJ databases">
        <title>Conservation of the essential genome among Caulobacter and Brevundimonas species.</title>
        <authorList>
            <person name="Scott D."/>
            <person name="Ely B."/>
        </authorList>
    </citation>
    <scope>NUCLEOTIDE SEQUENCE [LARGE SCALE GENOMIC DNA]</scope>
    <source>
        <strain evidence="2 3">CB4</strain>
    </source>
</reference>
<organism evidence="2 3">
    <name type="scientific">Caulobacter henricii</name>
    <dbReference type="NCBI Taxonomy" id="69395"/>
    <lineage>
        <taxon>Bacteria</taxon>
        <taxon>Pseudomonadati</taxon>
        <taxon>Pseudomonadota</taxon>
        <taxon>Alphaproteobacteria</taxon>
        <taxon>Caulobacterales</taxon>
        <taxon>Caulobacteraceae</taxon>
        <taxon>Caulobacter</taxon>
    </lineage>
</organism>
<dbReference type="RefSeq" id="WP_062149229.1">
    <property type="nucleotide sequence ID" value="NZ_CP013002.1"/>
</dbReference>
<dbReference type="Pfam" id="PF00975">
    <property type="entry name" value="Thioesterase"/>
    <property type="match status" value="1"/>
</dbReference>
<gene>
    <name evidence="2" type="ORF">AQ619_14690</name>
</gene>
<name>A0A0P0P284_9CAUL</name>
<feature type="domain" description="Thioesterase" evidence="1">
    <location>
        <begin position="51"/>
        <end position="91"/>
    </location>
</feature>
<accession>A0A0P0P284</accession>
<dbReference type="KEGG" id="chq:AQ619_14690"/>
<evidence type="ECO:0000313" key="2">
    <source>
        <dbReference type="EMBL" id="ALL14493.1"/>
    </source>
</evidence>
<dbReference type="InterPro" id="IPR001031">
    <property type="entry name" value="Thioesterase"/>
</dbReference>
<protein>
    <recommendedName>
        <fullName evidence="1">Thioesterase domain-containing protein</fullName>
    </recommendedName>
</protein>